<keyword evidence="2 6" id="KW-0812">Transmembrane</keyword>
<dbReference type="AlphaFoldDB" id="A0AAD7G814"/>
<sequence length="426" mass="45470">DGPLSSEFPGLFSADHVETRPRIIAIFGIFFVSFCPAVSFPAVSKRSSFLRIPHVAFFIGKHFGTGVILSTAFCHLLQDAFEHLQNPGVKKEYPKVGKQTGLIMCAQVSRFFVILNSPHTDWARSYVSTSYVDLLHADPSAPSSLTGSVAPSRSHSPELAETTPLLVPVRIRPKASPLTPPYMATILAPPRHCPLSRHDGRLLSICVTTANLEEQAQLLEEEDEVEPEQSHDAPKIGRGRQVVGIIVLELGIMLHSLVIGLTLALTTGGDFTSLLTAIVFHQLFEGLSLGIRIASLPAPKAARRDWFSITLSLLFALTTPVGLAIGMLAFARSAKAQPSTLLVKGVMSAVSAGMLIYAATVEMIASDFVFGNLEDGPHGHGHGEGHSHEVEDTGGKGERPSVGRRALAVGSLLAGVGSMVLVSLGE</sequence>
<feature type="transmembrane region" description="Helical" evidence="6">
    <location>
        <begin position="341"/>
        <end position="360"/>
    </location>
</feature>
<evidence type="ECO:0000256" key="1">
    <source>
        <dbReference type="ARBA" id="ARBA00004141"/>
    </source>
</evidence>
<evidence type="ECO:0000256" key="6">
    <source>
        <dbReference type="SAM" id="Phobius"/>
    </source>
</evidence>
<dbReference type="PANTHER" id="PTHR11040">
    <property type="entry name" value="ZINC/IRON TRANSPORTER"/>
    <property type="match status" value="1"/>
</dbReference>
<organism evidence="7 8">
    <name type="scientific">Mycena rosella</name>
    <name type="common">Pink bonnet</name>
    <name type="synonym">Agaricus rosellus</name>
    <dbReference type="NCBI Taxonomy" id="1033263"/>
    <lineage>
        <taxon>Eukaryota</taxon>
        <taxon>Fungi</taxon>
        <taxon>Dikarya</taxon>
        <taxon>Basidiomycota</taxon>
        <taxon>Agaricomycotina</taxon>
        <taxon>Agaricomycetes</taxon>
        <taxon>Agaricomycetidae</taxon>
        <taxon>Agaricales</taxon>
        <taxon>Marasmiineae</taxon>
        <taxon>Mycenaceae</taxon>
        <taxon>Mycena</taxon>
    </lineage>
</organism>
<reference evidence="7" key="1">
    <citation type="submission" date="2023-03" db="EMBL/GenBank/DDBJ databases">
        <title>Massive genome expansion in bonnet fungi (Mycena s.s.) driven by repeated elements and novel gene families across ecological guilds.</title>
        <authorList>
            <consortium name="Lawrence Berkeley National Laboratory"/>
            <person name="Harder C.B."/>
            <person name="Miyauchi S."/>
            <person name="Viragh M."/>
            <person name="Kuo A."/>
            <person name="Thoen E."/>
            <person name="Andreopoulos B."/>
            <person name="Lu D."/>
            <person name="Skrede I."/>
            <person name="Drula E."/>
            <person name="Henrissat B."/>
            <person name="Morin E."/>
            <person name="Kohler A."/>
            <person name="Barry K."/>
            <person name="LaButti K."/>
            <person name="Morin E."/>
            <person name="Salamov A."/>
            <person name="Lipzen A."/>
            <person name="Mereny Z."/>
            <person name="Hegedus B."/>
            <person name="Baldrian P."/>
            <person name="Stursova M."/>
            <person name="Weitz H."/>
            <person name="Taylor A."/>
            <person name="Grigoriev I.V."/>
            <person name="Nagy L.G."/>
            <person name="Martin F."/>
            <person name="Kauserud H."/>
        </authorList>
    </citation>
    <scope>NUCLEOTIDE SEQUENCE</scope>
    <source>
        <strain evidence="7">CBHHK067</strain>
    </source>
</reference>
<name>A0AAD7G814_MYCRO</name>
<keyword evidence="8" id="KW-1185">Reference proteome</keyword>
<dbReference type="Pfam" id="PF02535">
    <property type="entry name" value="Zip"/>
    <property type="match status" value="1"/>
</dbReference>
<comment type="caution">
    <text evidence="7">The sequence shown here is derived from an EMBL/GenBank/DDBJ whole genome shotgun (WGS) entry which is preliminary data.</text>
</comment>
<keyword evidence="3 6" id="KW-1133">Transmembrane helix</keyword>
<feature type="transmembrane region" description="Helical" evidence="6">
    <location>
        <begin position="306"/>
        <end position="329"/>
    </location>
</feature>
<feature type="transmembrane region" description="Helical" evidence="6">
    <location>
        <begin position="406"/>
        <end position="425"/>
    </location>
</feature>
<accession>A0AAD7G814</accession>
<feature type="region of interest" description="Disordered" evidence="5">
    <location>
        <begin position="376"/>
        <end position="401"/>
    </location>
</feature>
<dbReference type="PANTHER" id="PTHR11040:SF44">
    <property type="entry name" value="PROTEIN ZNTC-RELATED"/>
    <property type="match status" value="1"/>
</dbReference>
<gene>
    <name evidence="7" type="ORF">B0H17DRAFT_1080935</name>
</gene>
<dbReference type="EMBL" id="JARKIE010000148">
    <property type="protein sequence ID" value="KAJ7675494.1"/>
    <property type="molecule type" value="Genomic_DNA"/>
</dbReference>
<evidence type="ECO:0000256" key="4">
    <source>
        <dbReference type="ARBA" id="ARBA00023136"/>
    </source>
</evidence>
<evidence type="ECO:0000256" key="3">
    <source>
        <dbReference type="ARBA" id="ARBA00022989"/>
    </source>
</evidence>
<proteinExistence type="predicted"/>
<feature type="transmembrane region" description="Helical" evidence="6">
    <location>
        <begin position="271"/>
        <end position="294"/>
    </location>
</feature>
<evidence type="ECO:0000256" key="5">
    <source>
        <dbReference type="SAM" id="MobiDB-lite"/>
    </source>
</evidence>
<comment type="subcellular location">
    <subcellularLocation>
        <location evidence="1">Membrane</location>
        <topology evidence="1">Multi-pass membrane protein</topology>
    </subcellularLocation>
</comment>
<dbReference type="GO" id="GO:0005886">
    <property type="term" value="C:plasma membrane"/>
    <property type="evidence" value="ECO:0007669"/>
    <property type="project" value="TreeGrafter"/>
</dbReference>
<keyword evidence="4 6" id="KW-0472">Membrane</keyword>
<feature type="non-terminal residue" evidence="7">
    <location>
        <position position="426"/>
    </location>
</feature>
<feature type="transmembrane region" description="Helical" evidence="6">
    <location>
        <begin position="23"/>
        <end position="43"/>
    </location>
</feature>
<evidence type="ECO:0000313" key="8">
    <source>
        <dbReference type="Proteomes" id="UP001221757"/>
    </source>
</evidence>
<dbReference type="InterPro" id="IPR003689">
    <property type="entry name" value="ZIP"/>
</dbReference>
<protein>
    <submittedName>
        <fullName evidence="7">Zinc/iron permease</fullName>
    </submittedName>
</protein>
<dbReference type="GO" id="GO:0005385">
    <property type="term" value="F:zinc ion transmembrane transporter activity"/>
    <property type="evidence" value="ECO:0007669"/>
    <property type="project" value="TreeGrafter"/>
</dbReference>
<evidence type="ECO:0000313" key="7">
    <source>
        <dbReference type="EMBL" id="KAJ7675494.1"/>
    </source>
</evidence>
<feature type="transmembrane region" description="Helical" evidence="6">
    <location>
        <begin position="242"/>
        <end position="265"/>
    </location>
</feature>
<evidence type="ECO:0000256" key="2">
    <source>
        <dbReference type="ARBA" id="ARBA00022692"/>
    </source>
</evidence>
<dbReference type="Proteomes" id="UP001221757">
    <property type="component" value="Unassembled WGS sequence"/>
</dbReference>